<proteinExistence type="predicted"/>
<accession>A0A0F9JNL1</accession>
<evidence type="ECO:0000313" key="1">
    <source>
        <dbReference type="EMBL" id="KKM64021.1"/>
    </source>
</evidence>
<comment type="caution">
    <text evidence="1">The sequence shown here is derived from an EMBL/GenBank/DDBJ whole genome shotgun (WGS) entry which is preliminary data.</text>
</comment>
<organism evidence="1">
    <name type="scientific">marine sediment metagenome</name>
    <dbReference type="NCBI Taxonomy" id="412755"/>
    <lineage>
        <taxon>unclassified sequences</taxon>
        <taxon>metagenomes</taxon>
        <taxon>ecological metagenomes</taxon>
    </lineage>
</organism>
<sequence length="58" mass="6426">MEYGMNKDKIIDAMFEAMAKGELSYQLVRLPFLGNGLFLDFRNGLIAGEVKGLKNGNS</sequence>
<reference evidence="1" key="1">
    <citation type="journal article" date="2015" name="Nature">
        <title>Complex archaea that bridge the gap between prokaryotes and eukaryotes.</title>
        <authorList>
            <person name="Spang A."/>
            <person name="Saw J.H."/>
            <person name="Jorgensen S.L."/>
            <person name="Zaremba-Niedzwiedzka K."/>
            <person name="Martijn J."/>
            <person name="Lind A.E."/>
            <person name="van Eijk R."/>
            <person name="Schleper C."/>
            <person name="Guy L."/>
            <person name="Ettema T.J."/>
        </authorList>
    </citation>
    <scope>NUCLEOTIDE SEQUENCE</scope>
</reference>
<protein>
    <submittedName>
        <fullName evidence="1">Uncharacterized protein</fullName>
    </submittedName>
</protein>
<name>A0A0F9JNL1_9ZZZZ</name>
<gene>
    <name evidence="1" type="ORF">LCGC14_1505560</name>
</gene>
<dbReference type="AlphaFoldDB" id="A0A0F9JNL1"/>
<dbReference type="EMBL" id="LAZR01010983">
    <property type="protein sequence ID" value="KKM64021.1"/>
    <property type="molecule type" value="Genomic_DNA"/>
</dbReference>